<proteinExistence type="inferred from homology"/>
<dbReference type="GO" id="GO:0030494">
    <property type="term" value="P:bacteriochlorophyll biosynthetic process"/>
    <property type="evidence" value="ECO:0007669"/>
    <property type="project" value="UniProtKB-KW"/>
</dbReference>
<dbReference type="Pfam" id="PF05398">
    <property type="entry name" value="PufQ"/>
    <property type="match status" value="1"/>
</dbReference>
<name>A0A8J7IZ70_9RHOB</name>
<keyword evidence="2 5" id="KW-0602">Photosynthesis</keyword>
<dbReference type="RefSeq" id="WP_199022864.1">
    <property type="nucleotide sequence ID" value="NZ_JAELVR010000001.1"/>
</dbReference>
<keyword evidence="6" id="KW-0812">Transmembrane</keyword>
<keyword evidence="4 5" id="KW-0077">Bacteriochlorophyll biosynthesis</keyword>
<evidence type="ECO:0000256" key="4">
    <source>
        <dbReference type="ARBA" id="ARBA00023181"/>
    </source>
</evidence>
<evidence type="ECO:0000256" key="2">
    <source>
        <dbReference type="ARBA" id="ARBA00022531"/>
    </source>
</evidence>
<dbReference type="AlphaFoldDB" id="A0A8J7IZ70"/>
<reference evidence="7" key="1">
    <citation type="submission" date="2020-12" db="EMBL/GenBank/DDBJ databases">
        <title>Sedimentitalea sp. nov., isolated from sand in Incheon.</title>
        <authorList>
            <person name="Kim W."/>
        </authorList>
    </citation>
    <scope>NUCLEOTIDE SEQUENCE</scope>
    <source>
        <strain evidence="7">CAU 1593</strain>
    </source>
</reference>
<keyword evidence="6" id="KW-0472">Membrane</keyword>
<dbReference type="InterPro" id="IPR008800">
    <property type="entry name" value="PufQ_cyt-su"/>
</dbReference>
<dbReference type="GO" id="GO:0015979">
    <property type="term" value="P:photosynthesis"/>
    <property type="evidence" value="ECO:0007669"/>
    <property type="project" value="UniProtKB-KW"/>
</dbReference>
<evidence type="ECO:0000256" key="6">
    <source>
        <dbReference type="SAM" id="Phobius"/>
    </source>
</evidence>
<keyword evidence="8" id="KW-1185">Reference proteome</keyword>
<keyword evidence="6" id="KW-1133">Transmembrane helix</keyword>
<dbReference type="Proteomes" id="UP000619079">
    <property type="component" value="Unassembled WGS sequence"/>
</dbReference>
<protein>
    <recommendedName>
        <fullName evidence="5">Protein pufQ</fullName>
    </recommendedName>
</protein>
<evidence type="ECO:0000313" key="8">
    <source>
        <dbReference type="Proteomes" id="UP000619079"/>
    </source>
</evidence>
<evidence type="ECO:0000313" key="7">
    <source>
        <dbReference type="EMBL" id="MBJ6370105.1"/>
    </source>
</evidence>
<organism evidence="7 8">
    <name type="scientific">Sedimentitalea arenosa</name>
    <dbReference type="NCBI Taxonomy" id="2798803"/>
    <lineage>
        <taxon>Bacteria</taxon>
        <taxon>Pseudomonadati</taxon>
        <taxon>Pseudomonadota</taxon>
        <taxon>Alphaproteobacteria</taxon>
        <taxon>Rhodobacterales</taxon>
        <taxon>Paracoccaceae</taxon>
        <taxon>Sedimentitalea</taxon>
    </lineage>
</organism>
<dbReference type="EMBL" id="JAELVR010000001">
    <property type="protein sequence ID" value="MBJ6370105.1"/>
    <property type="molecule type" value="Genomic_DNA"/>
</dbReference>
<comment type="function">
    <text evidence="1 5">Required for bacteriochlorophyll biosynthesis. Directly involved in the assembly of both the B875 and B800-850 pigment-protein complexes.</text>
</comment>
<evidence type="ECO:0000256" key="3">
    <source>
        <dbReference type="ARBA" id="ARBA00023171"/>
    </source>
</evidence>
<sequence>MTMNINVPTERHARSRDDSRWEFNLYFTLIFLFAVPFATVDWLKHVKRRRTLNLRGPLARAWAEADRITPVIFSA</sequence>
<keyword evidence="3 5" id="KW-0149">Chlorophyll biosynthesis</keyword>
<comment type="caution">
    <text evidence="7">The sequence shown here is derived from an EMBL/GenBank/DDBJ whole genome shotgun (WGS) entry which is preliminary data.</text>
</comment>
<dbReference type="PIRSF" id="PIRSF005825">
    <property type="entry name" value="PufQ"/>
    <property type="match status" value="1"/>
</dbReference>
<gene>
    <name evidence="7" type="ORF">JF290_01085</name>
</gene>
<evidence type="ECO:0000256" key="1">
    <source>
        <dbReference type="ARBA" id="ARBA00003128"/>
    </source>
</evidence>
<evidence type="ECO:0000256" key="5">
    <source>
        <dbReference type="PIRNR" id="PIRNR005825"/>
    </source>
</evidence>
<feature type="transmembrane region" description="Helical" evidence="6">
    <location>
        <begin position="23"/>
        <end position="43"/>
    </location>
</feature>
<accession>A0A8J7IZ70</accession>
<comment type="similarity">
    <text evidence="5">Belongs to the pufQ family.</text>
</comment>